<dbReference type="InterPro" id="IPR021903">
    <property type="entry name" value="DUF3515"/>
</dbReference>
<organism evidence="2 3">
    <name type="scientific">Pontimonas salivibrio</name>
    <dbReference type="NCBI Taxonomy" id="1159327"/>
    <lineage>
        <taxon>Bacteria</taxon>
        <taxon>Bacillati</taxon>
        <taxon>Actinomycetota</taxon>
        <taxon>Actinomycetes</taxon>
        <taxon>Micrococcales</taxon>
        <taxon>Microbacteriaceae</taxon>
        <taxon>Pontimonas</taxon>
    </lineage>
</organism>
<gene>
    <name evidence="2" type="ORF">C3B54_11576</name>
</gene>
<dbReference type="PROSITE" id="PS51257">
    <property type="entry name" value="PROKAR_LIPOPROTEIN"/>
    <property type="match status" value="1"/>
</dbReference>
<proteinExistence type="predicted"/>
<evidence type="ECO:0000313" key="2">
    <source>
        <dbReference type="EMBL" id="AVG23562.1"/>
    </source>
</evidence>
<dbReference type="EMBL" id="CP026923">
    <property type="protein sequence ID" value="AVG23562.1"/>
    <property type="molecule type" value="Genomic_DNA"/>
</dbReference>
<dbReference type="Proteomes" id="UP000243077">
    <property type="component" value="Chromosome"/>
</dbReference>
<keyword evidence="1" id="KW-0732">Signal</keyword>
<feature type="chain" id="PRO_5014908266" description="DUF3515 domain-containing protein" evidence="1">
    <location>
        <begin position="23"/>
        <end position="157"/>
    </location>
</feature>
<feature type="signal peptide" evidence="1">
    <location>
        <begin position="1"/>
        <end position="22"/>
    </location>
</feature>
<evidence type="ECO:0000256" key="1">
    <source>
        <dbReference type="SAM" id="SignalP"/>
    </source>
</evidence>
<sequence>MGRWRTVLTFAAVAMMTLSACAPTVRLQPAPEANAVECANMMVRLPDSIGELERRSVDAQSTAAYGDPTAVIVRCGLPRPGPSTLPCATVDGVDWLIDDGDQPRFVFLSYGLAPATEVIVDSDRVSGTEALQALSGAVASQSAPVGACLGAEDVFSE</sequence>
<accession>A0A2L2BPM3</accession>
<evidence type="ECO:0000313" key="3">
    <source>
        <dbReference type="Proteomes" id="UP000243077"/>
    </source>
</evidence>
<reference evidence="2 3" key="1">
    <citation type="submission" date="2018-02" db="EMBL/GenBank/DDBJ databases">
        <title>Complete genome of the streamlined marine actinobacterium Pontimonas salivibrio CL-TW6 adapted to coastal planktonic lifestype.</title>
        <authorList>
            <person name="Cho B.C."/>
            <person name="Hardies S.C."/>
            <person name="Jang G.I."/>
            <person name="Hwang C.Y."/>
        </authorList>
    </citation>
    <scope>NUCLEOTIDE SEQUENCE [LARGE SCALE GENOMIC DNA]</scope>
    <source>
        <strain evidence="2 3">CL-TW6</strain>
    </source>
</reference>
<dbReference type="OrthoDB" id="4331648at2"/>
<dbReference type="KEGG" id="psai:C3B54_11576"/>
<protein>
    <recommendedName>
        <fullName evidence="4">DUF3515 domain-containing protein</fullName>
    </recommendedName>
</protein>
<dbReference type="Pfam" id="PF12028">
    <property type="entry name" value="DUF3515"/>
    <property type="match status" value="1"/>
</dbReference>
<name>A0A2L2BPM3_9MICO</name>
<dbReference type="RefSeq" id="WP_104913157.1">
    <property type="nucleotide sequence ID" value="NZ_CP026923.1"/>
</dbReference>
<dbReference type="AlphaFoldDB" id="A0A2L2BPM3"/>
<keyword evidence="3" id="KW-1185">Reference proteome</keyword>
<evidence type="ECO:0008006" key="4">
    <source>
        <dbReference type="Google" id="ProtNLM"/>
    </source>
</evidence>